<keyword evidence="2" id="KW-1185">Reference proteome</keyword>
<proteinExistence type="predicted"/>
<evidence type="ECO:0000313" key="1">
    <source>
        <dbReference type="EMBL" id="SMF93893.1"/>
    </source>
</evidence>
<reference evidence="1 2" key="1">
    <citation type="submission" date="2016-12" db="EMBL/GenBank/DDBJ databases">
        <authorList>
            <person name="Song W.-J."/>
            <person name="Kurnit D.M."/>
        </authorList>
    </citation>
    <scope>NUCLEOTIDE SEQUENCE [LARGE SCALE GENOMIC DNA]</scope>
    <source>
        <strain evidence="1 2">175</strain>
    </source>
</reference>
<accession>A0A1Y6CZ98</accession>
<name>A0A1Y6CZ98_9GAMM</name>
<sequence>MALEGAGAWSTMQARMLDSLHRVFNKDPLPVLAFRLRYDGDAMTWAVQDGLLTLTVSGGSGAGGVIDLRGHTLATLADFLAAQAGYTVLDENPAVGHLSALTLFGAGDQAASEGDHLYAFTNLLWAFLTAYAVELGAARDQIAAALAQMVLQTADLDWLQEHNTYYGVAWIPGEVPVDYANRTVAEVLHQRGNNVALESLILNATGMRCDVVDVGDGSIYWDGVESFDGDVPFSGYPAAYGLFDVIIPNIPSTPDQDAILVATIRRIVDENRCAGFHVRQIGRVVAWNGSYSFDGAIAFDSVPA</sequence>
<gene>
    <name evidence="1" type="ORF">SAMN02949497_1188</name>
</gene>
<dbReference type="Proteomes" id="UP000192923">
    <property type="component" value="Unassembled WGS sequence"/>
</dbReference>
<dbReference type="AlphaFoldDB" id="A0A1Y6CZ98"/>
<dbReference type="RefSeq" id="WP_125468810.1">
    <property type="nucleotide sequence ID" value="NZ_FXAM01000001.1"/>
</dbReference>
<dbReference type="EMBL" id="FXAM01000001">
    <property type="protein sequence ID" value="SMF93893.1"/>
    <property type="molecule type" value="Genomic_DNA"/>
</dbReference>
<evidence type="ECO:0000313" key="2">
    <source>
        <dbReference type="Proteomes" id="UP000192923"/>
    </source>
</evidence>
<protein>
    <submittedName>
        <fullName evidence="1">Uncharacterized protein</fullName>
    </submittedName>
</protein>
<organism evidence="1 2">
    <name type="scientific">Methylomagnum ishizawai</name>
    <dbReference type="NCBI Taxonomy" id="1760988"/>
    <lineage>
        <taxon>Bacteria</taxon>
        <taxon>Pseudomonadati</taxon>
        <taxon>Pseudomonadota</taxon>
        <taxon>Gammaproteobacteria</taxon>
        <taxon>Methylococcales</taxon>
        <taxon>Methylococcaceae</taxon>
        <taxon>Methylomagnum</taxon>
    </lineage>
</organism>
<dbReference type="STRING" id="1760988.SAMN02949497_1188"/>